<dbReference type="Proteomes" id="UP000470082">
    <property type="component" value="Unassembled WGS sequence"/>
</dbReference>
<keyword evidence="2" id="KW-1185">Reference proteome</keyword>
<sequence>MIQGVDRMQYTKVLNVTPVEFFDAIQVSVIDDVKQATNKKIHKIESGFQYSKKFGKEKMNVKIEVFKRNCEYKARMKTSHMEAVTSYVVKECEDGKSEVTYTEESIGRKVNAFDSMRFKSATKKQLSKMESYILSKRDSKN</sequence>
<protein>
    <submittedName>
        <fullName evidence="1">DUF3284 domain-containing protein</fullName>
    </submittedName>
</protein>
<proteinExistence type="predicted"/>
<evidence type="ECO:0000313" key="2">
    <source>
        <dbReference type="Proteomes" id="UP000470082"/>
    </source>
</evidence>
<comment type="caution">
    <text evidence="1">The sequence shown here is derived from an EMBL/GenBank/DDBJ whole genome shotgun (WGS) entry which is preliminary data.</text>
</comment>
<evidence type="ECO:0000313" key="1">
    <source>
        <dbReference type="EMBL" id="MSS00793.1"/>
    </source>
</evidence>
<organism evidence="1 2">
    <name type="scientific">Floccifex porci</name>
    <dbReference type="NCBI Taxonomy" id="2606629"/>
    <lineage>
        <taxon>Bacteria</taxon>
        <taxon>Bacillati</taxon>
        <taxon>Bacillota</taxon>
        <taxon>Erysipelotrichia</taxon>
        <taxon>Erysipelotrichales</taxon>
        <taxon>Erysipelotrichaceae</taxon>
        <taxon>Floccifex</taxon>
    </lineage>
</organism>
<dbReference type="InterPro" id="IPR021701">
    <property type="entry name" value="DUF3284"/>
</dbReference>
<dbReference type="AlphaFoldDB" id="A0A7X2N1L9"/>
<reference evidence="1 2" key="1">
    <citation type="submission" date="2019-08" db="EMBL/GenBank/DDBJ databases">
        <title>In-depth cultivation of the pig gut microbiome towards novel bacterial diversity and tailored functional studies.</title>
        <authorList>
            <person name="Wylensek D."/>
            <person name="Hitch T.C.A."/>
            <person name="Clavel T."/>
        </authorList>
    </citation>
    <scope>NUCLEOTIDE SEQUENCE [LARGE SCALE GENOMIC DNA]</scope>
    <source>
        <strain evidence="1 2">LKV-178-WT-2G</strain>
    </source>
</reference>
<gene>
    <name evidence="1" type="ORF">FYJ50_01435</name>
</gene>
<accession>A0A7X2N1L9</accession>
<name>A0A7X2N1L9_9FIRM</name>
<dbReference type="EMBL" id="VUMM01000002">
    <property type="protein sequence ID" value="MSS00793.1"/>
    <property type="molecule type" value="Genomic_DNA"/>
</dbReference>
<dbReference type="Pfam" id="PF11687">
    <property type="entry name" value="DUF3284"/>
    <property type="match status" value="1"/>
</dbReference>